<dbReference type="EMBL" id="OJIN01000070">
    <property type="protein sequence ID" value="SPD72951.1"/>
    <property type="molecule type" value="Genomic_DNA"/>
</dbReference>
<keyword evidence="3" id="KW-0645">Protease</keyword>
<dbReference type="PANTHER" id="PTHR43221">
    <property type="entry name" value="PROTEASE HTPX"/>
    <property type="match status" value="1"/>
</dbReference>
<dbReference type="CDD" id="cd07345">
    <property type="entry name" value="M48A_Ste24p-like"/>
    <property type="match status" value="1"/>
</dbReference>
<feature type="transmembrane region" description="Helical" evidence="12">
    <location>
        <begin position="190"/>
        <end position="212"/>
    </location>
</feature>
<dbReference type="InterPro" id="IPR011990">
    <property type="entry name" value="TPR-like_helical_dom_sf"/>
</dbReference>
<accession>A0A445MUA8</accession>
<evidence type="ECO:0000256" key="8">
    <source>
        <dbReference type="ARBA" id="ARBA00022989"/>
    </source>
</evidence>
<dbReference type="GO" id="GO:0046872">
    <property type="term" value="F:metal ion binding"/>
    <property type="evidence" value="ECO:0007669"/>
    <property type="project" value="UniProtKB-KW"/>
</dbReference>
<dbReference type="Gene3D" id="1.25.40.10">
    <property type="entry name" value="Tetratricopeptide repeat domain"/>
    <property type="match status" value="1"/>
</dbReference>
<reference evidence="14" key="1">
    <citation type="submission" date="2018-01" db="EMBL/GenBank/DDBJ databases">
        <authorList>
            <person name="Regsiter A."/>
            <person name="William W."/>
        </authorList>
    </citation>
    <scope>NUCLEOTIDE SEQUENCE</scope>
    <source>
        <strain evidence="14">TRIP AH-1</strain>
    </source>
</reference>
<feature type="transmembrane region" description="Helical" evidence="12">
    <location>
        <begin position="112"/>
        <end position="130"/>
    </location>
</feature>
<feature type="transmembrane region" description="Helical" evidence="12">
    <location>
        <begin position="36"/>
        <end position="57"/>
    </location>
</feature>
<keyword evidence="2" id="KW-1003">Cell membrane</keyword>
<dbReference type="Gene3D" id="3.30.2010.10">
    <property type="entry name" value="Metalloproteases ('zincins'), catalytic domain"/>
    <property type="match status" value="1"/>
</dbReference>
<evidence type="ECO:0000256" key="3">
    <source>
        <dbReference type="ARBA" id="ARBA00022670"/>
    </source>
</evidence>
<dbReference type="PROSITE" id="PS50005">
    <property type="entry name" value="TPR"/>
    <property type="match status" value="1"/>
</dbReference>
<keyword evidence="5" id="KW-0479">Metal-binding</keyword>
<evidence type="ECO:0000256" key="1">
    <source>
        <dbReference type="ARBA" id="ARBA00001947"/>
    </source>
</evidence>
<gene>
    <name evidence="14" type="ORF">PITCH_A1610001</name>
</gene>
<comment type="cofactor">
    <cofactor evidence="1">
        <name>Zn(2+)</name>
        <dbReference type="ChEBI" id="CHEBI:29105"/>
    </cofactor>
</comment>
<sequence length="612" mass="69948">MFNNIIYFLIVILIFSINQPDKTSKDSLAFFITMSLLLWGSFVLYCRMGFAAIVRGFSSVNTGNISAQYHLLISRLSILAIAMFALDVYLLNLKYWLQLIPGASRLTSLQDVLAVLVFTFYLSTIWFFAYPVYKLMTRHDISRKAYLKSNLTLNLPILFPWLVLSLIYDLTAMISYKGAQDFFNTVEGNLIFFFGFVLLMMVYMPAMIQYWWGCRPLKASDKTRELKFFLDKNGFRYRALLSWPLFEGRMMTAGIMGIAPRHRYILITDSLFEILSVDELKAVVAHEMGHAKYLHLLFYLVFLAGFMVISLGLQDILPYFYYVFPSLTGLISGADTQSTNIYFLAMSIPMLITLVLYFRYVMGFFMRNFERQADLYSARLMGGPGLTVSSLEKIAFYSGKIRDVPSWHHFSIRQRVECLMKTLDDPGLLKRHNRFLGTAFIIYLMCATSLGIIFNSTAVKKSLVYSLTESAIKERLVNDPRNLELYKDLAMVCHELGKYGEAIDAYEKVIEIDPGNAVSLNNLAWILVTAPDKEIRDKVRSLSLAKRAVDIERSSVFLDTLAEAYYANGMQNEAVNTIKEAISVAKENQGYYEKQLKKFLSSDKGEGGLSCY</sequence>
<evidence type="ECO:0000256" key="5">
    <source>
        <dbReference type="ARBA" id="ARBA00022723"/>
    </source>
</evidence>
<evidence type="ECO:0000256" key="9">
    <source>
        <dbReference type="ARBA" id="ARBA00023049"/>
    </source>
</evidence>
<dbReference type="GO" id="GO:0004222">
    <property type="term" value="F:metalloendopeptidase activity"/>
    <property type="evidence" value="ECO:0007669"/>
    <property type="project" value="InterPro"/>
</dbReference>
<evidence type="ECO:0000256" key="7">
    <source>
        <dbReference type="ARBA" id="ARBA00022833"/>
    </source>
</evidence>
<name>A0A445MUA8_9BACT</name>
<dbReference type="SMART" id="SM00028">
    <property type="entry name" value="TPR"/>
    <property type="match status" value="2"/>
</dbReference>
<keyword evidence="8 12" id="KW-1133">Transmembrane helix</keyword>
<dbReference type="GO" id="GO:0006508">
    <property type="term" value="P:proteolysis"/>
    <property type="evidence" value="ECO:0007669"/>
    <property type="project" value="UniProtKB-KW"/>
</dbReference>
<keyword evidence="4 12" id="KW-0812">Transmembrane</keyword>
<proteinExistence type="predicted"/>
<dbReference type="SUPFAM" id="SSF48452">
    <property type="entry name" value="TPR-like"/>
    <property type="match status" value="1"/>
</dbReference>
<feature type="transmembrane region" description="Helical" evidence="12">
    <location>
        <begin position="151"/>
        <end position="170"/>
    </location>
</feature>
<keyword evidence="10 12" id="KW-0472">Membrane</keyword>
<feature type="domain" description="Peptidase M48" evidence="13">
    <location>
        <begin position="255"/>
        <end position="406"/>
    </location>
</feature>
<keyword evidence="9" id="KW-0482">Metalloprotease</keyword>
<dbReference type="InterPro" id="IPR001915">
    <property type="entry name" value="Peptidase_M48"/>
</dbReference>
<evidence type="ECO:0000256" key="10">
    <source>
        <dbReference type="ARBA" id="ARBA00023136"/>
    </source>
</evidence>
<keyword evidence="6" id="KW-0378">Hydrolase</keyword>
<dbReference type="InterPro" id="IPR050083">
    <property type="entry name" value="HtpX_protease"/>
</dbReference>
<protein>
    <submittedName>
        <fullName evidence="14">Tetratricopeptide repeat protein</fullName>
    </submittedName>
</protein>
<dbReference type="PANTHER" id="PTHR43221:SF2">
    <property type="entry name" value="PROTEASE HTPX HOMOLOG"/>
    <property type="match status" value="1"/>
</dbReference>
<dbReference type="PROSITE" id="PS50293">
    <property type="entry name" value="TPR_REGION"/>
    <property type="match status" value="1"/>
</dbReference>
<dbReference type="InterPro" id="IPR019734">
    <property type="entry name" value="TPR_rpt"/>
</dbReference>
<feature type="transmembrane region" description="Helical" evidence="12">
    <location>
        <begin position="69"/>
        <end position="92"/>
    </location>
</feature>
<evidence type="ECO:0000313" key="14">
    <source>
        <dbReference type="EMBL" id="SPD72951.1"/>
    </source>
</evidence>
<dbReference type="AlphaFoldDB" id="A0A445MUA8"/>
<feature type="transmembrane region" description="Helical" evidence="12">
    <location>
        <begin position="435"/>
        <end position="454"/>
    </location>
</feature>
<keyword evidence="11" id="KW-0802">TPR repeat</keyword>
<organism evidence="14">
    <name type="scientific">uncultured Desulfobacterium sp</name>
    <dbReference type="NCBI Taxonomy" id="201089"/>
    <lineage>
        <taxon>Bacteria</taxon>
        <taxon>Pseudomonadati</taxon>
        <taxon>Thermodesulfobacteriota</taxon>
        <taxon>Desulfobacteria</taxon>
        <taxon>Desulfobacterales</taxon>
        <taxon>Desulfobacteriaceae</taxon>
        <taxon>Desulfobacterium</taxon>
        <taxon>environmental samples</taxon>
    </lineage>
</organism>
<keyword evidence="7" id="KW-0862">Zinc</keyword>
<feature type="transmembrane region" description="Helical" evidence="12">
    <location>
        <begin position="341"/>
        <end position="362"/>
    </location>
</feature>
<evidence type="ECO:0000256" key="11">
    <source>
        <dbReference type="PROSITE-ProRule" id="PRU00339"/>
    </source>
</evidence>
<evidence type="ECO:0000256" key="12">
    <source>
        <dbReference type="SAM" id="Phobius"/>
    </source>
</evidence>
<dbReference type="Pfam" id="PF00515">
    <property type="entry name" value="TPR_1"/>
    <property type="match status" value="1"/>
</dbReference>
<evidence type="ECO:0000256" key="4">
    <source>
        <dbReference type="ARBA" id="ARBA00022692"/>
    </source>
</evidence>
<feature type="repeat" description="TPR" evidence="11">
    <location>
        <begin position="483"/>
        <end position="516"/>
    </location>
</feature>
<evidence type="ECO:0000259" key="13">
    <source>
        <dbReference type="Pfam" id="PF01435"/>
    </source>
</evidence>
<evidence type="ECO:0000256" key="2">
    <source>
        <dbReference type="ARBA" id="ARBA00022475"/>
    </source>
</evidence>
<feature type="transmembrane region" description="Helical" evidence="12">
    <location>
        <begin position="296"/>
        <end position="321"/>
    </location>
</feature>
<evidence type="ECO:0000256" key="6">
    <source>
        <dbReference type="ARBA" id="ARBA00022801"/>
    </source>
</evidence>
<dbReference type="Pfam" id="PF01435">
    <property type="entry name" value="Peptidase_M48"/>
    <property type="match status" value="1"/>
</dbReference>